<name>A0A2U3KL74_9FIRM</name>
<dbReference type="AlphaFoldDB" id="A0A2U3KL74"/>
<evidence type="ECO:0000313" key="1">
    <source>
        <dbReference type="EMBL" id="SPF40411.1"/>
    </source>
</evidence>
<sequence length="58" mass="6630">MGWIAPKTTWTYDQPFSYVDTNRMEGDELALFNMVNGIIQEYVICGQSLTICGLGWHN</sequence>
<reference evidence="2" key="1">
    <citation type="submission" date="2018-02" db="EMBL/GenBank/DDBJ databases">
        <authorList>
            <person name="Hausmann B."/>
        </authorList>
    </citation>
    <scope>NUCLEOTIDE SEQUENCE [LARGE SCALE GENOMIC DNA]</scope>
    <source>
        <strain evidence="2">Peat soil MAG SbF1</strain>
    </source>
</reference>
<dbReference type="Proteomes" id="UP000238916">
    <property type="component" value="Unassembled WGS sequence"/>
</dbReference>
<proteinExistence type="predicted"/>
<protein>
    <submittedName>
        <fullName evidence="1">Uncharacterized protein</fullName>
    </submittedName>
</protein>
<dbReference type="EMBL" id="OMOF01000138">
    <property type="protein sequence ID" value="SPF40411.1"/>
    <property type="molecule type" value="Genomic_DNA"/>
</dbReference>
<evidence type="ECO:0000313" key="2">
    <source>
        <dbReference type="Proteomes" id="UP000238916"/>
    </source>
</evidence>
<gene>
    <name evidence="1" type="ORF">SBF1_2220005</name>
</gene>
<organism evidence="1 2">
    <name type="scientific">Candidatus Desulfosporosinus infrequens</name>
    <dbReference type="NCBI Taxonomy" id="2043169"/>
    <lineage>
        <taxon>Bacteria</taxon>
        <taxon>Bacillati</taxon>
        <taxon>Bacillota</taxon>
        <taxon>Clostridia</taxon>
        <taxon>Eubacteriales</taxon>
        <taxon>Desulfitobacteriaceae</taxon>
        <taxon>Desulfosporosinus</taxon>
    </lineage>
</organism>
<accession>A0A2U3KL74</accession>